<dbReference type="Proteomes" id="UP000636956">
    <property type="component" value="Unassembled WGS sequence"/>
</dbReference>
<dbReference type="AlphaFoldDB" id="A0A917PN41"/>
<dbReference type="EMBL" id="BMMD01000013">
    <property type="protein sequence ID" value="GGJ85183.1"/>
    <property type="molecule type" value="Genomic_DNA"/>
</dbReference>
<sequence>MAAIPESTRISLSQRLNARARERWPQIARIDTRFRGSFAYATARLPGGDELPLMRLRYGGSARSWGFAIYRASHNDYEDSWLPDGQSAGEPETALDTAAGLYLADPTAWT</sequence>
<protein>
    <submittedName>
        <fullName evidence="1">Uncharacterized protein</fullName>
    </submittedName>
</protein>
<accession>A0A917PN41</accession>
<evidence type="ECO:0000313" key="2">
    <source>
        <dbReference type="Proteomes" id="UP000636956"/>
    </source>
</evidence>
<evidence type="ECO:0000313" key="1">
    <source>
        <dbReference type="EMBL" id="GGJ85183.1"/>
    </source>
</evidence>
<proteinExistence type="predicted"/>
<reference evidence="1" key="1">
    <citation type="journal article" date="2014" name="Int. J. Syst. Evol. Microbiol.">
        <title>Complete genome sequence of Corynebacterium casei LMG S-19264T (=DSM 44701T), isolated from a smear-ripened cheese.</title>
        <authorList>
            <consortium name="US DOE Joint Genome Institute (JGI-PGF)"/>
            <person name="Walter F."/>
            <person name="Albersmeier A."/>
            <person name="Kalinowski J."/>
            <person name="Ruckert C."/>
        </authorList>
    </citation>
    <scope>NUCLEOTIDE SEQUENCE</scope>
    <source>
        <strain evidence="1">CGMCC 1.8984</strain>
    </source>
</reference>
<comment type="caution">
    <text evidence="1">The sequence shown here is derived from an EMBL/GenBank/DDBJ whole genome shotgun (WGS) entry which is preliminary data.</text>
</comment>
<gene>
    <name evidence="1" type="ORF">GCM10011372_24340</name>
</gene>
<dbReference type="RefSeq" id="WP_188743694.1">
    <property type="nucleotide sequence ID" value="NZ_BAABFW010000023.1"/>
</dbReference>
<reference evidence="1" key="2">
    <citation type="submission" date="2020-09" db="EMBL/GenBank/DDBJ databases">
        <authorList>
            <person name="Sun Q."/>
            <person name="Zhou Y."/>
        </authorList>
    </citation>
    <scope>NUCLEOTIDE SEQUENCE</scope>
    <source>
        <strain evidence="1">CGMCC 1.8984</strain>
    </source>
</reference>
<organism evidence="1 2">
    <name type="scientific">Agromyces bauzanensis</name>
    <dbReference type="NCBI Taxonomy" id="1308924"/>
    <lineage>
        <taxon>Bacteria</taxon>
        <taxon>Bacillati</taxon>
        <taxon>Actinomycetota</taxon>
        <taxon>Actinomycetes</taxon>
        <taxon>Micrococcales</taxon>
        <taxon>Microbacteriaceae</taxon>
        <taxon>Agromyces</taxon>
    </lineage>
</organism>
<name>A0A917PN41_9MICO</name>
<keyword evidence="2" id="KW-1185">Reference proteome</keyword>